<gene>
    <name evidence="3" type="ORF">HNP49_000603</name>
</gene>
<feature type="domain" description="DUF6160" evidence="2">
    <location>
        <begin position="6"/>
        <end position="89"/>
    </location>
</feature>
<evidence type="ECO:0000256" key="1">
    <source>
        <dbReference type="SAM" id="SignalP"/>
    </source>
</evidence>
<name>A0A7X0BQ07_9PSED</name>
<dbReference type="RefSeq" id="WP_184680503.1">
    <property type="nucleotide sequence ID" value="NZ_JACHLL010000001.1"/>
</dbReference>
<keyword evidence="1" id="KW-0732">Signal</keyword>
<evidence type="ECO:0000313" key="3">
    <source>
        <dbReference type="EMBL" id="MBB6340453.1"/>
    </source>
</evidence>
<dbReference type="Proteomes" id="UP000557193">
    <property type="component" value="Unassembled WGS sequence"/>
</dbReference>
<dbReference type="InterPro" id="IPR046158">
    <property type="entry name" value="DUF6160"/>
</dbReference>
<sequence length="183" mass="19217">MLKKVTLALACCSALLSLNAQAALQALNNQDLRDVTGQAGITLTLDLKTQIGKVAWEDDGNSLQIRNLVIDNGCVAPGACPVGVAYGAAKLYFISGLVNAPTLKVDVVDQGGTKKLQLQLPDLKTTSDQLIADGIITQPLTIRLRIAGELGLGNQGAPGSSTLGAFEIRDISDIRSTLRVWGH</sequence>
<proteinExistence type="predicted"/>
<organism evidence="3 4">
    <name type="scientific">Pseudomonas fluvialis</name>
    <dbReference type="NCBI Taxonomy" id="1793966"/>
    <lineage>
        <taxon>Bacteria</taxon>
        <taxon>Pseudomonadati</taxon>
        <taxon>Pseudomonadota</taxon>
        <taxon>Gammaproteobacteria</taxon>
        <taxon>Pseudomonadales</taxon>
        <taxon>Pseudomonadaceae</taxon>
        <taxon>Pseudomonas</taxon>
    </lineage>
</organism>
<accession>A0A7X0BQ07</accession>
<keyword evidence="4" id="KW-1185">Reference proteome</keyword>
<evidence type="ECO:0000313" key="4">
    <source>
        <dbReference type="Proteomes" id="UP000557193"/>
    </source>
</evidence>
<reference evidence="3 4" key="1">
    <citation type="submission" date="2020-08" db="EMBL/GenBank/DDBJ databases">
        <title>Functional genomics of gut bacteria from endangered species of beetles.</title>
        <authorList>
            <person name="Carlos-Shanley C."/>
        </authorList>
    </citation>
    <scope>NUCLEOTIDE SEQUENCE [LARGE SCALE GENOMIC DNA]</scope>
    <source>
        <strain evidence="3 4">S00202</strain>
    </source>
</reference>
<feature type="chain" id="PRO_5031446336" description="DUF6160 domain-containing protein" evidence="1">
    <location>
        <begin position="23"/>
        <end position="183"/>
    </location>
</feature>
<protein>
    <recommendedName>
        <fullName evidence="2">DUF6160 domain-containing protein</fullName>
    </recommendedName>
</protein>
<dbReference type="AlphaFoldDB" id="A0A7X0BQ07"/>
<evidence type="ECO:0000259" key="2">
    <source>
        <dbReference type="Pfam" id="PF19657"/>
    </source>
</evidence>
<feature type="signal peptide" evidence="1">
    <location>
        <begin position="1"/>
        <end position="22"/>
    </location>
</feature>
<comment type="caution">
    <text evidence="3">The sequence shown here is derived from an EMBL/GenBank/DDBJ whole genome shotgun (WGS) entry which is preliminary data.</text>
</comment>
<dbReference type="EMBL" id="JACHLL010000001">
    <property type="protein sequence ID" value="MBB6340453.1"/>
    <property type="molecule type" value="Genomic_DNA"/>
</dbReference>
<dbReference type="Pfam" id="PF19657">
    <property type="entry name" value="DUF6160"/>
    <property type="match status" value="1"/>
</dbReference>